<protein>
    <submittedName>
        <fullName evidence="1">Uncharacterized protein</fullName>
    </submittedName>
</protein>
<keyword evidence="2" id="KW-1185">Reference proteome</keyword>
<name>A0ACB8SYU6_9AGAM</name>
<gene>
    <name evidence="1" type="ORF">BV25DRAFT_1839030</name>
</gene>
<accession>A0ACB8SYU6</accession>
<dbReference type="EMBL" id="MU277212">
    <property type="protein sequence ID" value="KAI0061574.1"/>
    <property type="molecule type" value="Genomic_DNA"/>
</dbReference>
<reference evidence="1" key="2">
    <citation type="journal article" date="2022" name="New Phytol.">
        <title>Evolutionary transition to the ectomycorrhizal habit in the genomes of a hyperdiverse lineage of mushroom-forming fungi.</title>
        <authorList>
            <person name="Looney B."/>
            <person name="Miyauchi S."/>
            <person name="Morin E."/>
            <person name="Drula E."/>
            <person name="Courty P.E."/>
            <person name="Kohler A."/>
            <person name="Kuo A."/>
            <person name="LaButti K."/>
            <person name="Pangilinan J."/>
            <person name="Lipzen A."/>
            <person name="Riley R."/>
            <person name="Andreopoulos W."/>
            <person name="He G."/>
            <person name="Johnson J."/>
            <person name="Nolan M."/>
            <person name="Tritt A."/>
            <person name="Barry K.W."/>
            <person name="Grigoriev I.V."/>
            <person name="Nagy L.G."/>
            <person name="Hibbett D."/>
            <person name="Henrissat B."/>
            <person name="Matheny P.B."/>
            <person name="Labbe J."/>
            <person name="Martin F.M."/>
        </authorList>
    </citation>
    <scope>NUCLEOTIDE SEQUENCE</scope>
    <source>
        <strain evidence="1">HHB10654</strain>
    </source>
</reference>
<organism evidence="1 2">
    <name type="scientific">Artomyces pyxidatus</name>
    <dbReference type="NCBI Taxonomy" id="48021"/>
    <lineage>
        <taxon>Eukaryota</taxon>
        <taxon>Fungi</taxon>
        <taxon>Dikarya</taxon>
        <taxon>Basidiomycota</taxon>
        <taxon>Agaricomycotina</taxon>
        <taxon>Agaricomycetes</taxon>
        <taxon>Russulales</taxon>
        <taxon>Auriscalpiaceae</taxon>
        <taxon>Artomyces</taxon>
    </lineage>
</organism>
<sequence>MSTSTPVSESDPNAAVPTATSLAPVYEYVQLGNLIKDRIVNVISIVATVSGPRRAASGDMFVSMSLVDPTVCVGDARPNLSGIHVTVFARTEESLPIPAIGDVIVLRALKASLYRGAINLTGYPNSVRWALLRNGTPHGPSPGPPPAQFWGATSKEVEYGGALSDWWKGIRIPRARSREHLLISDVTPGGWFDCTVEILHSHDNKNSGIRSVYVTDYTVKADSGSTHPRWEWCPVGLEDRVLRVEMSHEAHKLARAMKVGEIWTLGNVHLAKSHQSYYEGKMREANKSRLFTSAHAGTDDNVAALMGWVWRRDDWSRGYAMAARLRLFESVSPSTEFDCCIEVVHVDVQQDRVTIYATDYTERDDLAALPEQPWAKDRDRSVITIQCDTHQSKVAANMAPGSYFLISSLLLETYGFGVPSGRLVGHLKGRERLIEALNPKSKNEHYRALLRRKARVETRRHGPSAVDPAADPGEELRVYRIQDIVESADCPPLFLVKARVVEVHPASLADCIVQRCGHCRAVHTLDGAQPCDGCHTAFQSVPGLKLALRLQDTTSDCSILVEVDEKSTIMAGIDGGASTGGAWEEAAMARVRPFFRSAEDEEDDLPGGRMARATTHLYRYTVVSRMQGGIRVFALQ</sequence>
<dbReference type="Proteomes" id="UP000814140">
    <property type="component" value="Unassembled WGS sequence"/>
</dbReference>
<reference evidence="1" key="1">
    <citation type="submission" date="2021-03" db="EMBL/GenBank/DDBJ databases">
        <authorList>
            <consortium name="DOE Joint Genome Institute"/>
            <person name="Ahrendt S."/>
            <person name="Looney B.P."/>
            <person name="Miyauchi S."/>
            <person name="Morin E."/>
            <person name="Drula E."/>
            <person name="Courty P.E."/>
            <person name="Chicoki N."/>
            <person name="Fauchery L."/>
            <person name="Kohler A."/>
            <person name="Kuo A."/>
            <person name="Labutti K."/>
            <person name="Pangilinan J."/>
            <person name="Lipzen A."/>
            <person name="Riley R."/>
            <person name="Andreopoulos W."/>
            <person name="He G."/>
            <person name="Johnson J."/>
            <person name="Barry K.W."/>
            <person name="Grigoriev I.V."/>
            <person name="Nagy L."/>
            <person name="Hibbett D."/>
            <person name="Henrissat B."/>
            <person name="Matheny P.B."/>
            <person name="Labbe J."/>
            <person name="Martin F."/>
        </authorList>
    </citation>
    <scope>NUCLEOTIDE SEQUENCE</scope>
    <source>
        <strain evidence="1">HHB10654</strain>
    </source>
</reference>
<evidence type="ECO:0000313" key="1">
    <source>
        <dbReference type="EMBL" id="KAI0061574.1"/>
    </source>
</evidence>
<comment type="caution">
    <text evidence="1">The sequence shown here is derived from an EMBL/GenBank/DDBJ whole genome shotgun (WGS) entry which is preliminary data.</text>
</comment>
<proteinExistence type="predicted"/>
<evidence type="ECO:0000313" key="2">
    <source>
        <dbReference type="Proteomes" id="UP000814140"/>
    </source>
</evidence>